<dbReference type="EMBL" id="WBUI01000012">
    <property type="protein sequence ID" value="KAB2931722.1"/>
    <property type="molecule type" value="Genomic_DNA"/>
</dbReference>
<dbReference type="Gene3D" id="3.40.50.2000">
    <property type="entry name" value="Glycogen Phosphorylase B"/>
    <property type="match status" value="1"/>
</dbReference>
<evidence type="ECO:0000256" key="1">
    <source>
        <dbReference type="ARBA" id="ARBA00022679"/>
    </source>
</evidence>
<accession>A0A833H0C9</accession>
<reference evidence="3 4" key="1">
    <citation type="submission" date="2019-10" db="EMBL/GenBank/DDBJ databases">
        <title>Extracellular Electron Transfer in a Candidatus Methanoperedens spp. Enrichment Culture.</title>
        <authorList>
            <person name="Berger S."/>
            <person name="Rangel Shaw D."/>
            <person name="Berben T."/>
            <person name="In 'T Zandt M."/>
            <person name="Frank J."/>
            <person name="Reimann J."/>
            <person name="Jetten M.S.M."/>
            <person name="Welte C.U."/>
        </authorList>
    </citation>
    <scope>NUCLEOTIDE SEQUENCE [LARGE SCALE GENOMIC DNA]</scope>
    <source>
        <strain evidence="3">SB12</strain>
    </source>
</reference>
<comment type="caution">
    <text evidence="3">The sequence shown here is derived from an EMBL/GenBank/DDBJ whole genome shotgun (WGS) entry which is preliminary data.</text>
</comment>
<gene>
    <name evidence="3" type="ORF">F9K24_12360</name>
</gene>
<dbReference type="PANTHER" id="PTHR46401:SF2">
    <property type="entry name" value="GLYCOSYLTRANSFERASE WBBK-RELATED"/>
    <property type="match status" value="1"/>
</dbReference>
<dbReference type="Pfam" id="PF00534">
    <property type="entry name" value="Glycos_transf_1"/>
    <property type="match status" value="1"/>
</dbReference>
<proteinExistence type="predicted"/>
<dbReference type="InterPro" id="IPR001296">
    <property type="entry name" value="Glyco_trans_1"/>
</dbReference>
<keyword evidence="1 3" id="KW-0808">Transferase</keyword>
<dbReference type="AlphaFoldDB" id="A0A833H0C9"/>
<evidence type="ECO:0000313" key="4">
    <source>
        <dbReference type="Proteomes" id="UP000460298"/>
    </source>
</evidence>
<dbReference type="GO" id="GO:0009103">
    <property type="term" value="P:lipopolysaccharide biosynthetic process"/>
    <property type="evidence" value="ECO:0007669"/>
    <property type="project" value="TreeGrafter"/>
</dbReference>
<organism evidence="3 4">
    <name type="scientific">Leptonema illini</name>
    <dbReference type="NCBI Taxonomy" id="183"/>
    <lineage>
        <taxon>Bacteria</taxon>
        <taxon>Pseudomonadati</taxon>
        <taxon>Spirochaetota</taxon>
        <taxon>Spirochaetia</taxon>
        <taxon>Leptospirales</taxon>
        <taxon>Leptospiraceae</taxon>
        <taxon>Leptonema</taxon>
    </lineage>
</organism>
<name>A0A833H0C9_9LEPT</name>
<dbReference type="Proteomes" id="UP000460298">
    <property type="component" value="Unassembled WGS sequence"/>
</dbReference>
<sequence>MRLVQITAGVAHGDAVTNYVFSLNRYLKDTGIFRSTRVYAETISGIHRVGHLSTYTPDPDDFIIYHHSVGLLYLENFLMPGVRPLLIYHNITPPGYYLPWDFRAASRMQLGRDQLHRLAGLKLRSVALSEFSAAELRTVGFANVSVLPYPLSRERSSAPLIKPPAGDGKWKGWLAEDTPIVLFVGRIAPNKGIDRLLKAFAVLRKSVRCRLIVAGSFRSETDRYGQYLQKLSADLQLGEHVSWAGFVSDQELAAIYSRASLYMSLSQHEGFGVPLVEAMASDVPVLAYCSADSSVAEVLGGAGIGFTVPDVKWVAQVAGQILTDQRLRSLMIDGQRRRVAELKSIDVLAGLRRIIEEEIHGRRNPESDF</sequence>
<evidence type="ECO:0000313" key="3">
    <source>
        <dbReference type="EMBL" id="KAB2931722.1"/>
    </source>
</evidence>
<feature type="domain" description="Glycosyl transferase family 1" evidence="2">
    <location>
        <begin position="174"/>
        <end position="333"/>
    </location>
</feature>
<dbReference type="SUPFAM" id="SSF53756">
    <property type="entry name" value="UDP-Glycosyltransferase/glycogen phosphorylase"/>
    <property type="match status" value="1"/>
</dbReference>
<evidence type="ECO:0000259" key="2">
    <source>
        <dbReference type="Pfam" id="PF00534"/>
    </source>
</evidence>
<dbReference type="GO" id="GO:0016757">
    <property type="term" value="F:glycosyltransferase activity"/>
    <property type="evidence" value="ECO:0007669"/>
    <property type="project" value="InterPro"/>
</dbReference>
<dbReference type="PANTHER" id="PTHR46401">
    <property type="entry name" value="GLYCOSYLTRANSFERASE WBBK-RELATED"/>
    <property type="match status" value="1"/>
</dbReference>
<protein>
    <submittedName>
        <fullName evidence="3">Glycosyltransferase family 4 protein</fullName>
    </submittedName>
</protein>